<dbReference type="EC" id="2.1.1.72" evidence="2"/>
<dbReference type="GO" id="GO:0006304">
    <property type="term" value="P:DNA modification"/>
    <property type="evidence" value="ECO:0007669"/>
    <property type="project" value="InterPro"/>
</dbReference>
<proteinExistence type="inferred from homology"/>
<evidence type="ECO:0000256" key="6">
    <source>
        <dbReference type="ARBA" id="ARBA00047942"/>
    </source>
</evidence>
<dbReference type="RefSeq" id="WP_008659438.1">
    <property type="nucleotide sequence ID" value="NZ_ANMO01000194.1"/>
</dbReference>
<evidence type="ECO:0000256" key="4">
    <source>
        <dbReference type="ARBA" id="ARBA00022679"/>
    </source>
</evidence>
<dbReference type="InterPro" id="IPR002052">
    <property type="entry name" value="DNA_methylase_N6_adenine_CS"/>
</dbReference>
<dbReference type="REBASE" id="120230">
    <property type="entry name" value="M.Reu6CORF4179P"/>
</dbReference>
<evidence type="ECO:0000313" key="8">
    <source>
        <dbReference type="EMBL" id="EMB15077.1"/>
    </source>
</evidence>
<dbReference type="PROSITE" id="PS00092">
    <property type="entry name" value="N6_MTASE"/>
    <property type="match status" value="1"/>
</dbReference>
<evidence type="ECO:0000259" key="7">
    <source>
        <dbReference type="Pfam" id="PF07669"/>
    </source>
</evidence>
<sequence length="573" mass="63548">MARQAALSQPTFPGMSDVEAAIEELSGADTEARGAIFTKPDVVHFILDLVGYKSSKPLHSLRMLEPSFGHGSFLLLIVDRLIESWRAFGSGDPSQLNDSLRAVELHTESFHVTRRKLVQKLRDADFSSTEAESLLEKWLINGDFLLEPFEGQFDFVAGNPPYLRIERVPAPLMREYRQRYPTMYDRADIYIPFIERSLDLLSDEGRLGFICADRWTKNRYGGPLREKVAKDFHIESFVDMSNTQAFESEVIAYPAITVIRRGSAGVTAIASDPAINRDSLSTLAGSLGSTSNAPADSIIRIDGLAKGKSPWIVTGCDSTRLLRDIEEKFALIEEVGCKVGIGVATGADRVFIAPYQSLAVEEDRKLPLATTKDIASGKVEWSGLGVVNPFAENGKLVDLGQYPGLAAYLDEHKEQLCGRHVAKKYPANWYRTIDRIHPALTTTPKLLIPDIKGGANIVAEKGELYPHHNLYYVTAGDWSIDALRAVLLSGIAHLFVSSYSTKMRGGYFRFQAQNLRRICLPSWASLEASVRASLQDAAERDDTDSCFELTCQIYQLSNKQRTVLRGHVAEVIA</sequence>
<evidence type="ECO:0000256" key="2">
    <source>
        <dbReference type="ARBA" id="ARBA00011900"/>
    </source>
</evidence>
<dbReference type="PANTHER" id="PTHR33841">
    <property type="entry name" value="DNA METHYLTRANSFERASE YEEA-RELATED"/>
    <property type="match status" value="1"/>
</dbReference>
<dbReference type="PRINTS" id="PR00507">
    <property type="entry name" value="N12N6MTFRASE"/>
</dbReference>
<comment type="caution">
    <text evidence="8">The sequence shown here is derived from an EMBL/GenBank/DDBJ whole genome shotgun (WGS) entry which is preliminary data.</text>
</comment>
<accession>M2AQT4</accession>
<dbReference type="PATRIC" id="fig|1263867.3.peg.4477"/>
<evidence type="ECO:0000256" key="3">
    <source>
        <dbReference type="ARBA" id="ARBA00022603"/>
    </source>
</evidence>
<comment type="similarity">
    <text evidence="1">Belongs to the N(4)/N(6)-methyltransferase family.</text>
</comment>
<reference evidence="8" key="1">
    <citation type="submission" date="2012-11" db="EMBL/GenBank/DDBJ databases">
        <title>Permanent draft genomes of Rhodopirellula europaea strain SH398 and 6C.</title>
        <authorList>
            <person name="Richter M."/>
            <person name="Richter-Heitmann T."/>
            <person name="Frank C."/>
            <person name="Harder J."/>
            <person name="Glockner F.O."/>
        </authorList>
    </citation>
    <scope>NUCLEOTIDE SEQUENCE</scope>
    <source>
        <strain evidence="8">6C</strain>
    </source>
</reference>
<reference evidence="8" key="2">
    <citation type="journal article" date="2013" name="Mar. Genomics">
        <title>Expression of sulfatases in Rhodopirellula baltica and the diversity of sulfatases in the genus Rhodopirellula.</title>
        <authorList>
            <person name="Wegner C.E."/>
            <person name="Richter-Heitmann T."/>
            <person name="Klindworth A."/>
            <person name="Klockow C."/>
            <person name="Richter M."/>
            <person name="Achstetter T."/>
            <person name="Glockner F.O."/>
            <person name="Harder J."/>
        </authorList>
    </citation>
    <scope>NUCLEOTIDE SEQUENCE [LARGE SCALE GENOMIC DNA]</scope>
    <source>
        <strain evidence="8">6C</strain>
    </source>
</reference>
<dbReference type="InterPro" id="IPR011639">
    <property type="entry name" value="MethylTrfase_TaqI-like_dom"/>
</dbReference>
<evidence type="ECO:0000313" key="9">
    <source>
        <dbReference type="Proteomes" id="UP000011529"/>
    </source>
</evidence>
<keyword evidence="9" id="KW-1185">Reference proteome</keyword>
<dbReference type="GO" id="GO:0003676">
    <property type="term" value="F:nucleic acid binding"/>
    <property type="evidence" value="ECO:0007669"/>
    <property type="project" value="InterPro"/>
</dbReference>
<dbReference type="EMBL" id="ANMO01000194">
    <property type="protein sequence ID" value="EMB15077.1"/>
    <property type="molecule type" value="Genomic_DNA"/>
</dbReference>
<dbReference type="GO" id="GO:0032259">
    <property type="term" value="P:methylation"/>
    <property type="evidence" value="ECO:0007669"/>
    <property type="project" value="UniProtKB-KW"/>
</dbReference>
<dbReference type="Pfam" id="PF07669">
    <property type="entry name" value="Eco57I"/>
    <property type="match status" value="1"/>
</dbReference>
<keyword evidence="3 8" id="KW-0489">Methyltransferase</keyword>
<evidence type="ECO:0000256" key="5">
    <source>
        <dbReference type="ARBA" id="ARBA00022691"/>
    </source>
</evidence>
<evidence type="ECO:0000256" key="1">
    <source>
        <dbReference type="ARBA" id="ARBA00006594"/>
    </source>
</evidence>
<comment type="catalytic activity">
    <reaction evidence="6">
        <text>a 2'-deoxyadenosine in DNA + S-adenosyl-L-methionine = an N(6)-methyl-2'-deoxyadenosine in DNA + S-adenosyl-L-homocysteine + H(+)</text>
        <dbReference type="Rhea" id="RHEA:15197"/>
        <dbReference type="Rhea" id="RHEA-COMP:12418"/>
        <dbReference type="Rhea" id="RHEA-COMP:12419"/>
        <dbReference type="ChEBI" id="CHEBI:15378"/>
        <dbReference type="ChEBI" id="CHEBI:57856"/>
        <dbReference type="ChEBI" id="CHEBI:59789"/>
        <dbReference type="ChEBI" id="CHEBI:90615"/>
        <dbReference type="ChEBI" id="CHEBI:90616"/>
        <dbReference type="EC" id="2.1.1.72"/>
    </reaction>
</comment>
<dbReference type="SUPFAM" id="SSF53335">
    <property type="entry name" value="S-adenosyl-L-methionine-dependent methyltransferases"/>
    <property type="match status" value="1"/>
</dbReference>
<keyword evidence="5" id="KW-0949">S-adenosyl-L-methionine</keyword>
<dbReference type="GO" id="GO:0009007">
    <property type="term" value="F:site-specific DNA-methyltransferase (adenine-specific) activity"/>
    <property type="evidence" value="ECO:0007669"/>
    <property type="project" value="UniProtKB-EC"/>
</dbReference>
<dbReference type="InterPro" id="IPR050953">
    <property type="entry name" value="N4_N6_ade-DNA_methylase"/>
</dbReference>
<organism evidence="8 9">
    <name type="scientific">Rhodopirellula europaea 6C</name>
    <dbReference type="NCBI Taxonomy" id="1263867"/>
    <lineage>
        <taxon>Bacteria</taxon>
        <taxon>Pseudomonadati</taxon>
        <taxon>Planctomycetota</taxon>
        <taxon>Planctomycetia</taxon>
        <taxon>Pirellulales</taxon>
        <taxon>Pirellulaceae</taxon>
        <taxon>Rhodopirellula</taxon>
    </lineage>
</organism>
<dbReference type="Proteomes" id="UP000011529">
    <property type="component" value="Unassembled WGS sequence"/>
</dbReference>
<dbReference type="AlphaFoldDB" id="M2AQT4"/>
<dbReference type="InterPro" id="IPR029063">
    <property type="entry name" value="SAM-dependent_MTases_sf"/>
</dbReference>
<name>M2AQT4_9BACT</name>
<dbReference type="PANTHER" id="PTHR33841:SF5">
    <property type="entry name" value="DNA METHYLASE (MODIFICATION METHYLASE) (METHYLTRANSFERASE)-RELATED"/>
    <property type="match status" value="1"/>
</dbReference>
<dbReference type="Gene3D" id="3.40.50.150">
    <property type="entry name" value="Vaccinia Virus protein VP39"/>
    <property type="match status" value="1"/>
</dbReference>
<protein>
    <recommendedName>
        <fullName evidence="2">site-specific DNA-methyltransferase (adenine-specific)</fullName>
        <ecNumber evidence="2">2.1.1.72</ecNumber>
    </recommendedName>
</protein>
<gene>
    <name evidence="8" type="ORF">RE6C_04179</name>
</gene>
<keyword evidence="4" id="KW-0808">Transferase</keyword>
<feature type="domain" description="Type II methyltransferase M.TaqI-like" evidence="7">
    <location>
        <begin position="126"/>
        <end position="246"/>
    </location>
</feature>